<accession>A0A1U7PXH7</accession>
<dbReference type="Proteomes" id="UP000187261">
    <property type="component" value="Unassembled WGS sequence"/>
</dbReference>
<name>A0A1U7PXH7_9FLAO</name>
<dbReference type="GO" id="GO:0005886">
    <property type="term" value="C:plasma membrane"/>
    <property type="evidence" value="ECO:0007669"/>
    <property type="project" value="UniProtKB-SubCell"/>
</dbReference>
<dbReference type="AlphaFoldDB" id="A0A1U7PXH7"/>
<dbReference type="EMBL" id="FTPU01000012">
    <property type="protein sequence ID" value="SIT96683.1"/>
    <property type="molecule type" value="Genomic_DNA"/>
</dbReference>
<proteinExistence type="predicted"/>
<dbReference type="InterPro" id="IPR037185">
    <property type="entry name" value="EmrE-like"/>
</dbReference>
<organism evidence="8 9">
    <name type="scientific">Epilithonimonas bovis DSM 19482</name>
    <dbReference type="NCBI Taxonomy" id="1121284"/>
    <lineage>
        <taxon>Bacteria</taxon>
        <taxon>Pseudomonadati</taxon>
        <taxon>Bacteroidota</taxon>
        <taxon>Flavobacteriia</taxon>
        <taxon>Flavobacteriales</taxon>
        <taxon>Weeksellaceae</taxon>
        <taxon>Chryseobacterium group</taxon>
        <taxon>Epilithonimonas</taxon>
    </lineage>
</organism>
<dbReference type="PANTHER" id="PTHR32322">
    <property type="entry name" value="INNER MEMBRANE TRANSPORTER"/>
    <property type="match status" value="1"/>
</dbReference>
<feature type="transmembrane region" description="Helical" evidence="6">
    <location>
        <begin position="186"/>
        <end position="205"/>
    </location>
</feature>
<feature type="transmembrane region" description="Helical" evidence="6">
    <location>
        <begin position="295"/>
        <end position="317"/>
    </location>
</feature>
<feature type="transmembrane region" description="Helical" evidence="6">
    <location>
        <begin position="36"/>
        <end position="56"/>
    </location>
</feature>
<reference evidence="9" key="1">
    <citation type="submission" date="2016-10" db="EMBL/GenBank/DDBJ databases">
        <authorList>
            <person name="Varghese N."/>
            <person name="Submissions S."/>
        </authorList>
    </citation>
    <scope>NUCLEOTIDE SEQUENCE [LARGE SCALE GENOMIC DNA]</scope>
    <source>
        <strain evidence="9">DSM 19482</strain>
    </source>
</reference>
<dbReference type="PANTHER" id="PTHR32322:SF18">
    <property type="entry name" value="S-ADENOSYLMETHIONINE_S-ADENOSYLHOMOCYSTEINE TRANSPORTER"/>
    <property type="match status" value="1"/>
</dbReference>
<evidence type="ECO:0000256" key="4">
    <source>
        <dbReference type="ARBA" id="ARBA00022989"/>
    </source>
</evidence>
<evidence type="ECO:0000256" key="3">
    <source>
        <dbReference type="ARBA" id="ARBA00022692"/>
    </source>
</evidence>
<dbReference type="InterPro" id="IPR000620">
    <property type="entry name" value="EamA_dom"/>
</dbReference>
<feature type="transmembrane region" description="Helical" evidence="6">
    <location>
        <begin position="267"/>
        <end position="288"/>
    </location>
</feature>
<feature type="transmembrane region" description="Helical" evidence="6">
    <location>
        <begin position="105"/>
        <end position="122"/>
    </location>
</feature>
<dbReference type="Pfam" id="PF00892">
    <property type="entry name" value="EamA"/>
    <property type="match status" value="2"/>
</dbReference>
<feature type="domain" description="EamA" evidence="7">
    <location>
        <begin position="185"/>
        <end position="340"/>
    </location>
</feature>
<feature type="domain" description="EamA" evidence="7">
    <location>
        <begin position="35"/>
        <end position="172"/>
    </location>
</feature>
<feature type="transmembrane region" description="Helical" evidence="6">
    <location>
        <begin position="323"/>
        <end position="343"/>
    </location>
</feature>
<gene>
    <name evidence="8" type="ORF">SAMN05660493_01376</name>
</gene>
<evidence type="ECO:0000256" key="2">
    <source>
        <dbReference type="ARBA" id="ARBA00022475"/>
    </source>
</evidence>
<feature type="transmembrane region" description="Helical" evidence="6">
    <location>
        <begin position="217"/>
        <end position="237"/>
    </location>
</feature>
<evidence type="ECO:0000256" key="1">
    <source>
        <dbReference type="ARBA" id="ARBA00004651"/>
    </source>
</evidence>
<dbReference type="STRING" id="1121284.SAMN05660493_01376"/>
<protein>
    <submittedName>
        <fullName evidence="8">Threonine/homoserine efflux transporter RhtA</fullName>
    </submittedName>
</protein>
<feature type="transmembrane region" description="Helical" evidence="6">
    <location>
        <begin position="68"/>
        <end position="85"/>
    </location>
</feature>
<sequence length="349" mass="38666">MAEISRASIKYEDNIYNTAGDCWLLIRKMDKNILKGVLFVGLGSAIYGMLATFVKLSYKDGYTTSEVTVSQFVIGFLGLLILNVIQTSTSQKKLEMPDRKQIKQLLLAGTSLGCTSLFYYISVQYINVSIAIVLLMQSVWLSVVLESVLTRTFPQLRKVIAVCIVIIGTLLATNIINMEIDLDWRGLLWGLAAACSFTITMFTSNRIGTNLPVLRKSIIMVTGGSAVVFLFSFFTQIGPFSFESLREIYQNYAESTAPIKAFDFSIFWSYGFVLALFGTILPPILFNLGFPKAGLGLGSIISSLELPVSVTMAHVLLGEEVLLIQWLGIFLILMAIVLMNITIKNRSLH</sequence>
<keyword evidence="5 6" id="KW-0472">Membrane</keyword>
<evidence type="ECO:0000313" key="9">
    <source>
        <dbReference type="Proteomes" id="UP000187261"/>
    </source>
</evidence>
<evidence type="ECO:0000259" key="7">
    <source>
        <dbReference type="Pfam" id="PF00892"/>
    </source>
</evidence>
<keyword evidence="3 6" id="KW-0812">Transmembrane</keyword>
<dbReference type="InterPro" id="IPR050638">
    <property type="entry name" value="AA-Vitamin_Transporters"/>
</dbReference>
<keyword evidence="4 6" id="KW-1133">Transmembrane helix</keyword>
<comment type="subcellular location">
    <subcellularLocation>
        <location evidence="1">Cell membrane</location>
        <topology evidence="1">Multi-pass membrane protein</topology>
    </subcellularLocation>
</comment>
<evidence type="ECO:0000313" key="8">
    <source>
        <dbReference type="EMBL" id="SIT96683.1"/>
    </source>
</evidence>
<keyword evidence="2" id="KW-1003">Cell membrane</keyword>
<feature type="transmembrane region" description="Helical" evidence="6">
    <location>
        <begin position="159"/>
        <end position="180"/>
    </location>
</feature>
<keyword evidence="9" id="KW-1185">Reference proteome</keyword>
<evidence type="ECO:0000256" key="6">
    <source>
        <dbReference type="SAM" id="Phobius"/>
    </source>
</evidence>
<evidence type="ECO:0000256" key="5">
    <source>
        <dbReference type="ARBA" id="ARBA00023136"/>
    </source>
</evidence>
<feature type="transmembrane region" description="Helical" evidence="6">
    <location>
        <begin position="128"/>
        <end position="147"/>
    </location>
</feature>
<dbReference type="SUPFAM" id="SSF103481">
    <property type="entry name" value="Multidrug resistance efflux transporter EmrE"/>
    <property type="match status" value="2"/>
</dbReference>